<evidence type="ECO:0000256" key="7">
    <source>
        <dbReference type="ARBA" id="ARBA00022553"/>
    </source>
</evidence>
<dbReference type="InterPro" id="IPR017441">
    <property type="entry name" value="Protein_kinase_ATP_BS"/>
</dbReference>
<dbReference type="EC" id="2.7.11.1" evidence="4"/>
<dbReference type="GO" id="GO:0005524">
    <property type="term" value="F:ATP binding"/>
    <property type="evidence" value="ECO:0007669"/>
    <property type="project" value="UniProtKB-UniRule"/>
</dbReference>
<evidence type="ECO:0000256" key="22">
    <source>
        <dbReference type="ARBA" id="ARBA00054320"/>
    </source>
</evidence>
<dbReference type="Pfam" id="PF23598">
    <property type="entry name" value="LRR_14"/>
    <property type="match status" value="1"/>
</dbReference>
<gene>
    <name evidence="29" type="ORF">URODEC1_LOCUS90434</name>
</gene>
<keyword evidence="5" id="KW-1003">Cell membrane</keyword>
<dbReference type="FunFam" id="3.80.10.10:FF:000275">
    <property type="entry name" value="Leucine-rich repeat receptor-like protein kinase"/>
    <property type="match status" value="1"/>
</dbReference>
<evidence type="ECO:0000256" key="21">
    <source>
        <dbReference type="ARBA" id="ARBA00048679"/>
    </source>
</evidence>
<keyword evidence="9" id="KW-0808">Transferase</keyword>
<evidence type="ECO:0000256" key="9">
    <source>
        <dbReference type="ARBA" id="ARBA00022679"/>
    </source>
</evidence>
<dbReference type="FunFam" id="3.80.10.10:FF:000095">
    <property type="entry name" value="LRR receptor-like serine/threonine-protein kinase GSO1"/>
    <property type="match status" value="1"/>
</dbReference>
<evidence type="ECO:0000256" key="26">
    <source>
        <dbReference type="SAM" id="Phobius"/>
    </source>
</evidence>
<name>A0ABC9DYL5_9POAL</name>
<dbReference type="Proteomes" id="UP001497457">
    <property type="component" value="Chromosome 35b"/>
</dbReference>
<dbReference type="InterPro" id="IPR011009">
    <property type="entry name" value="Kinase-like_dom_sf"/>
</dbReference>
<evidence type="ECO:0000259" key="28">
    <source>
        <dbReference type="PROSITE" id="PS50011"/>
    </source>
</evidence>
<evidence type="ECO:0000256" key="11">
    <source>
        <dbReference type="ARBA" id="ARBA00022729"/>
    </source>
</evidence>
<dbReference type="InterPro" id="IPR013210">
    <property type="entry name" value="LRR_N_plant-typ"/>
</dbReference>
<dbReference type="GO" id="GO:0005789">
    <property type="term" value="C:endoplasmic reticulum membrane"/>
    <property type="evidence" value="ECO:0007669"/>
    <property type="project" value="UniProtKB-SubCell"/>
</dbReference>
<comment type="catalytic activity">
    <reaction evidence="20">
        <text>L-threonyl-[protein] + ATP = O-phospho-L-threonyl-[protein] + ADP + H(+)</text>
        <dbReference type="Rhea" id="RHEA:46608"/>
        <dbReference type="Rhea" id="RHEA-COMP:11060"/>
        <dbReference type="Rhea" id="RHEA-COMP:11605"/>
        <dbReference type="ChEBI" id="CHEBI:15378"/>
        <dbReference type="ChEBI" id="CHEBI:30013"/>
        <dbReference type="ChEBI" id="CHEBI:30616"/>
        <dbReference type="ChEBI" id="CHEBI:61977"/>
        <dbReference type="ChEBI" id="CHEBI:456216"/>
        <dbReference type="EC" id="2.7.11.1"/>
    </reaction>
</comment>
<evidence type="ECO:0000256" key="17">
    <source>
        <dbReference type="ARBA" id="ARBA00023136"/>
    </source>
</evidence>
<evidence type="ECO:0000256" key="2">
    <source>
        <dbReference type="ARBA" id="ARBA00004389"/>
    </source>
</evidence>
<reference evidence="29" key="1">
    <citation type="submission" date="2024-10" db="EMBL/GenBank/DDBJ databases">
        <authorList>
            <person name="Ryan C."/>
        </authorList>
    </citation>
    <scope>NUCLEOTIDE SEQUENCE [LARGE SCALE GENOMIC DNA]</scope>
</reference>
<keyword evidence="30" id="KW-1185">Reference proteome</keyword>
<keyword evidence="11 27" id="KW-0732">Signal</keyword>
<evidence type="ECO:0000256" key="13">
    <source>
        <dbReference type="ARBA" id="ARBA00022741"/>
    </source>
</evidence>
<comment type="subcellular location">
    <subcellularLocation>
        <location evidence="1">Cell membrane</location>
        <topology evidence="1">Single-pass type I membrane protein</topology>
    </subcellularLocation>
    <subcellularLocation>
        <location evidence="2">Endoplasmic reticulum membrane</location>
        <topology evidence="2">Single-pass membrane protein</topology>
    </subcellularLocation>
</comment>
<keyword evidence="18" id="KW-0675">Receptor</keyword>
<evidence type="ECO:0000256" key="16">
    <source>
        <dbReference type="ARBA" id="ARBA00022989"/>
    </source>
</evidence>
<evidence type="ECO:0000313" key="29">
    <source>
        <dbReference type="EMBL" id="CAL5048423.1"/>
    </source>
</evidence>
<keyword evidence="15 25" id="KW-0067">ATP-binding</keyword>
<evidence type="ECO:0000256" key="3">
    <source>
        <dbReference type="ARBA" id="ARBA00008684"/>
    </source>
</evidence>
<protein>
    <recommendedName>
        <fullName evidence="24">Receptor kinase-like protein Xa21</fullName>
        <ecNumber evidence="4">2.7.11.1</ecNumber>
    </recommendedName>
</protein>
<dbReference type="InterPro" id="IPR008271">
    <property type="entry name" value="Ser/Thr_kinase_AS"/>
</dbReference>
<feature type="chain" id="PRO_5044841264" description="Receptor kinase-like protein Xa21" evidence="27">
    <location>
        <begin position="28"/>
        <end position="1139"/>
    </location>
</feature>
<feature type="signal peptide" evidence="27">
    <location>
        <begin position="1"/>
        <end position="27"/>
    </location>
</feature>
<proteinExistence type="inferred from homology"/>
<dbReference type="Pfam" id="PF13855">
    <property type="entry name" value="LRR_8"/>
    <property type="match status" value="1"/>
</dbReference>
<dbReference type="InterPro" id="IPR001611">
    <property type="entry name" value="Leu-rich_rpt"/>
</dbReference>
<keyword evidence="8" id="KW-0433">Leucine-rich repeat</keyword>
<keyword evidence="12" id="KW-0677">Repeat</keyword>
<evidence type="ECO:0000256" key="6">
    <source>
        <dbReference type="ARBA" id="ARBA00022527"/>
    </source>
</evidence>
<dbReference type="InterPro" id="IPR055414">
    <property type="entry name" value="LRR_R13L4/SHOC2-like"/>
</dbReference>
<evidence type="ECO:0000256" key="24">
    <source>
        <dbReference type="ARBA" id="ARBA00072040"/>
    </source>
</evidence>
<dbReference type="Gene3D" id="3.30.200.20">
    <property type="entry name" value="Phosphorylase Kinase, domain 1"/>
    <property type="match status" value="1"/>
</dbReference>
<evidence type="ECO:0000256" key="27">
    <source>
        <dbReference type="SAM" id="SignalP"/>
    </source>
</evidence>
<evidence type="ECO:0000256" key="25">
    <source>
        <dbReference type="PROSITE-ProRule" id="PRU10141"/>
    </source>
</evidence>
<dbReference type="InterPro" id="IPR032675">
    <property type="entry name" value="LRR_dom_sf"/>
</dbReference>
<dbReference type="PANTHER" id="PTHR27008">
    <property type="entry name" value="OS04G0122200 PROTEIN"/>
    <property type="match status" value="1"/>
</dbReference>
<feature type="transmembrane region" description="Helical" evidence="26">
    <location>
        <begin position="770"/>
        <end position="789"/>
    </location>
</feature>
<evidence type="ECO:0000256" key="23">
    <source>
        <dbReference type="ARBA" id="ARBA00056628"/>
    </source>
</evidence>
<dbReference type="GO" id="GO:0005886">
    <property type="term" value="C:plasma membrane"/>
    <property type="evidence" value="ECO:0007669"/>
    <property type="project" value="UniProtKB-SubCell"/>
</dbReference>
<dbReference type="GO" id="GO:0004674">
    <property type="term" value="F:protein serine/threonine kinase activity"/>
    <property type="evidence" value="ECO:0007669"/>
    <property type="project" value="UniProtKB-KW"/>
</dbReference>
<keyword evidence="14" id="KW-0418">Kinase</keyword>
<dbReference type="Pfam" id="PF00069">
    <property type="entry name" value="Pkinase"/>
    <property type="match status" value="1"/>
</dbReference>
<dbReference type="PROSITE" id="PS50011">
    <property type="entry name" value="PROTEIN_KINASE_DOM"/>
    <property type="match status" value="1"/>
</dbReference>
<evidence type="ECO:0000256" key="10">
    <source>
        <dbReference type="ARBA" id="ARBA00022692"/>
    </source>
</evidence>
<dbReference type="Gene3D" id="1.10.510.10">
    <property type="entry name" value="Transferase(Phosphotransferase) domain 1"/>
    <property type="match status" value="1"/>
</dbReference>
<comment type="catalytic activity">
    <reaction evidence="21">
        <text>L-seryl-[protein] + ATP = O-phospho-L-seryl-[protein] + ADP + H(+)</text>
        <dbReference type="Rhea" id="RHEA:17989"/>
        <dbReference type="Rhea" id="RHEA-COMP:9863"/>
        <dbReference type="Rhea" id="RHEA-COMP:11604"/>
        <dbReference type="ChEBI" id="CHEBI:15378"/>
        <dbReference type="ChEBI" id="CHEBI:29999"/>
        <dbReference type="ChEBI" id="CHEBI:30616"/>
        <dbReference type="ChEBI" id="CHEBI:83421"/>
        <dbReference type="ChEBI" id="CHEBI:456216"/>
        <dbReference type="EC" id="2.7.11.1"/>
    </reaction>
</comment>
<comment type="function">
    <text evidence="23">The processed protein kinase Xa21 chain released by protein cleavage after X.oryzae pv. oryzae protein Ax21 detection translocates into the nucleus where it can bind and regulate WRKY62, a transcription factor. Confers resistance to the bacterial pathogen X.oryzae pv. oryzae (Xoo).</text>
</comment>
<sequence>MIHLRIPTPSFASVLCLFILVCSSTLAISSENETDNEQEALLCFKSRISDPAGALSSWSDSYLHFCSWHGVTCSTQPPHHAISLDLSSEGLADSLPPCISNLTSLKRLQLSNNSLHGSIPPELGLLTQLSYLNLSMNSLNGVIPSVISSCSQLQVLDLSNNSLEGEIPPTLSQCKNIQKINLSNNKLQGSIPTAFGMLQKLQTLILAGNSLSGSIPPSLGSSSLIYVDLGRNSLSGGIPESLVNSSLQVLRLMSNRLTGKLPEALFNSSSLTTIYLQQNIFVGYIPPVASISPPLKYLSLQENNLSGPIPRSLGNLSSLVFLALQQNNLIGSIPESLGHIPKLQVLKLTVNKLFGHVPPSIFNISSLEFLGLGSNLLIGRLPSNIGYTLPNIRTLVLTSNRFYGEIPTSLSNASHLEKIYVDFNKLSGYVPFFGLLPNLEVLDVGGNMLESGDWGFLSSLSNCTRLTSLLLDSNNLQGILPASIGYLPKSIEHLWFRNNKLSGPIPLDIANLKNLRELYMGSNLLNGTMPPTIVHLRHLVRLGLAQNKLSGHLPDNIGSLGQLNVLRLEQNNFTGSVPSSIGNCTQLQKLNLSYNSISGSIPSNLLKISSLSIFLDLSYNHLSGQIPEEVGNLINLNVLNISNNMLSGNIPSTLGQCVLLESLQMQNNFLEGSIPESFKQLVGIKEMDLSENNLSGTVPEFLASLSNLRTLNLSFNNFEGVVPMGGIFSNVGAVSVQGNDRLCTNNPALGLPCARLVGLKGRQRSLVPKITLPIVSAIIITLSCLVIILKRKKKQSVPQIKQQPNMDMKRITFQDILVATNQFSSANLVGSGSFGTVYKGCLELEDSIVAIKIFDLDIFGADKSFTAECGTLKNIRHRNLVKIITLCSSVDLTGKDFKALVFKYMPKGNLEMWLHPEVNQKGKIKTINLSQRINIALDVALALDYLHNHCAYPLIHCDLKPSNVLLDLDMTACIGDFGLARFLSTGSGNEHRNSSASLARLKGSIGYIAPEYGLSIEISAMGDVYSFGVLLLEMVTGCRPTDENFNDGMTLHEYVYRSFPNNICEVLDPVLLQDQSNATDAMQNCIIPLARVGLSCSMASPKARWEMGKVCTEILAIKDAFSTIQGTHNNTMGKGQLIR</sequence>
<organism evidence="29 30">
    <name type="scientific">Urochloa decumbens</name>
    <dbReference type="NCBI Taxonomy" id="240449"/>
    <lineage>
        <taxon>Eukaryota</taxon>
        <taxon>Viridiplantae</taxon>
        <taxon>Streptophyta</taxon>
        <taxon>Embryophyta</taxon>
        <taxon>Tracheophyta</taxon>
        <taxon>Spermatophyta</taxon>
        <taxon>Magnoliopsida</taxon>
        <taxon>Liliopsida</taxon>
        <taxon>Poales</taxon>
        <taxon>Poaceae</taxon>
        <taxon>PACMAD clade</taxon>
        <taxon>Panicoideae</taxon>
        <taxon>Panicodae</taxon>
        <taxon>Paniceae</taxon>
        <taxon>Melinidinae</taxon>
        <taxon>Urochloa</taxon>
    </lineage>
</organism>
<accession>A0ABC9DYL5</accession>
<keyword evidence="17 26" id="KW-0472">Membrane</keyword>
<feature type="domain" description="Protein kinase" evidence="28">
    <location>
        <begin position="823"/>
        <end position="1090"/>
    </location>
</feature>
<evidence type="ECO:0000256" key="8">
    <source>
        <dbReference type="ARBA" id="ARBA00022614"/>
    </source>
</evidence>
<dbReference type="SMART" id="SM00369">
    <property type="entry name" value="LRR_TYP"/>
    <property type="match status" value="13"/>
</dbReference>
<evidence type="ECO:0000256" key="12">
    <source>
        <dbReference type="ARBA" id="ARBA00022737"/>
    </source>
</evidence>
<comment type="similarity">
    <text evidence="3">Belongs to the protein kinase superfamily. Ser/Thr protein kinase family.</text>
</comment>
<dbReference type="PROSITE" id="PS00108">
    <property type="entry name" value="PROTEIN_KINASE_ST"/>
    <property type="match status" value="1"/>
</dbReference>
<dbReference type="AlphaFoldDB" id="A0ABC9DYL5"/>
<evidence type="ECO:0000313" key="30">
    <source>
        <dbReference type="Proteomes" id="UP001497457"/>
    </source>
</evidence>
<keyword evidence="19" id="KW-0325">Glycoprotein</keyword>
<evidence type="ECO:0000256" key="20">
    <source>
        <dbReference type="ARBA" id="ARBA00047899"/>
    </source>
</evidence>
<dbReference type="InterPro" id="IPR003591">
    <property type="entry name" value="Leu-rich_rpt_typical-subtyp"/>
</dbReference>
<keyword evidence="13 25" id="KW-0547">Nucleotide-binding</keyword>
<dbReference type="PROSITE" id="PS00107">
    <property type="entry name" value="PROTEIN_KINASE_ATP"/>
    <property type="match status" value="1"/>
</dbReference>
<dbReference type="SUPFAM" id="SSF56112">
    <property type="entry name" value="Protein kinase-like (PK-like)"/>
    <property type="match status" value="1"/>
</dbReference>
<keyword evidence="16 26" id="KW-1133">Transmembrane helix</keyword>
<dbReference type="FunFam" id="3.80.10.10:FF:000288">
    <property type="entry name" value="LRR receptor-like serine/threonine-protein kinase EFR"/>
    <property type="match status" value="1"/>
</dbReference>
<dbReference type="InterPro" id="IPR051809">
    <property type="entry name" value="Plant_receptor-like_S/T_kinase"/>
</dbReference>
<evidence type="ECO:0000256" key="4">
    <source>
        <dbReference type="ARBA" id="ARBA00012513"/>
    </source>
</evidence>
<dbReference type="InterPro" id="IPR000719">
    <property type="entry name" value="Prot_kinase_dom"/>
</dbReference>
<dbReference type="EMBL" id="OZ075145">
    <property type="protein sequence ID" value="CAL5048423.1"/>
    <property type="molecule type" value="Genomic_DNA"/>
</dbReference>
<dbReference type="Gene3D" id="3.80.10.10">
    <property type="entry name" value="Ribonuclease Inhibitor"/>
    <property type="match status" value="4"/>
</dbReference>
<dbReference type="SMART" id="SM00220">
    <property type="entry name" value="S_TKc"/>
    <property type="match status" value="1"/>
</dbReference>
<dbReference type="FunFam" id="3.30.200.20:FF:000432">
    <property type="entry name" value="LRR receptor-like serine/threonine-protein kinase EFR"/>
    <property type="match status" value="1"/>
</dbReference>
<evidence type="ECO:0000256" key="19">
    <source>
        <dbReference type="ARBA" id="ARBA00023180"/>
    </source>
</evidence>
<evidence type="ECO:0000256" key="5">
    <source>
        <dbReference type="ARBA" id="ARBA00022475"/>
    </source>
</evidence>
<keyword evidence="6" id="KW-0723">Serine/threonine-protein kinase</keyword>
<keyword evidence="10 26" id="KW-0812">Transmembrane</keyword>
<feature type="binding site" evidence="25">
    <location>
        <position position="852"/>
    </location>
    <ligand>
        <name>ATP</name>
        <dbReference type="ChEBI" id="CHEBI:30616"/>
    </ligand>
</feature>
<dbReference type="Pfam" id="PF00560">
    <property type="entry name" value="LRR_1"/>
    <property type="match status" value="6"/>
</dbReference>
<comment type="function">
    <text evidence="22">Receptor kinase that detects X.oryzae pv. oryzae protein Ax21 to promote innate immunity. Following X.oryzae pv. oryzae protein Ax21 detection, undergoes cleavage, releasing the processed protein kinase Xa21 chain.</text>
</comment>
<evidence type="ECO:0000256" key="18">
    <source>
        <dbReference type="ARBA" id="ARBA00023170"/>
    </source>
</evidence>
<evidence type="ECO:0000256" key="1">
    <source>
        <dbReference type="ARBA" id="ARBA00004251"/>
    </source>
</evidence>
<dbReference type="FunFam" id="1.10.510.10:FF:000358">
    <property type="entry name" value="Putative leucine-rich repeat receptor-like serine/threonine-protein kinase"/>
    <property type="match status" value="1"/>
</dbReference>
<dbReference type="PANTHER" id="PTHR27008:SF373">
    <property type="entry name" value="OS06G0586400 PROTEIN"/>
    <property type="match status" value="1"/>
</dbReference>
<evidence type="ECO:0000256" key="15">
    <source>
        <dbReference type="ARBA" id="ARBA00022840"/>
    </source>
</evidence>
<dbReference type="SUPFAM" id="SSF52058">
    <property type="entry name" value="L domain-like"/>
    <property type="match status" value="3"/>
</dbReference>
<keyword evidence="7" id="KW-0597">Phosphoprotein</keyword>
<evidence type="ECO:0000256" key="14">
    <source>
        <dbReference type="ARBA" id="ARBA00022777"/>
    </source>
</evidence>
<dbReference type="Pfam" id="PF08263">
    <property type="entry name" value="LRRNT_2"/>
    <property type="match status" value="1"/>
</dbReference>